<evidence type="ECO:0000313" key="2">
    <source>
        <dbReference type="EMBL" id="UTC28935.1"/>
    </source>
</evidence>
<name>A0A9E7N4I9_9CAUD</name>
<keyword evidence="3" id="KW-1185">Reference proteome</keyword>
<reference evidence="2" key="1">
    <citation type="submission" date="2022-04" db="EMBL/GenBank/DDBJ databases">
        <authorList>
            <person name="Friedrich I."/>
            <person name="Schneider D."/>
            <person name="Poehlein A."/>
            <person name="Hertel R."/>
            <person name="Daniel R."/>
        </authorList>
    </citation>
    <scope>NUCLEOTIDE SEQUENCE</scope>
</reference>
<dbReference type="InterPro" id="IPR032854">
    <property type="entry name" value="ALKBH3"/>
</dbReference>
<gene>
    <name evidence="2" type="ORF">MARCHEWKA_04230</name>
</gene>
<sequence length="186" mass="20944">MSDAPVVYFDDFIAADMQEAGFLMLRDGLAWERRETAPRSEYWTNTFDRPYTYGVGAGERTYLPRPSHPFIDICRDQIEAEAGVRLEGCFLNLYHDGSDSLGWHADDDAQIDHNRPIAVITLGAGRDIAFKRNQKGAHPERMLLEPGSLLMMRPGMQQSHLHAIPKMEDEPVGARISLTFRGLVPA</sequence>
<keyword evidence="2" id="KW-0560">Oxidoreductase</keyword>
<dbReference type="PANTHER" id="PTHR31212">
    <property type="entry name" value="ALPHA-KETOGLUTARATE-DEPENDENT DIOXYGENASE ALKB HOMOLOG 3"/>
    <property type="match status" value="1"/>
</dbReference>
<evidence type="ECO:0000259" key="1">
    <source>
        <dbReference type="PROSITE" id="PS51471"/>
    </source>
</evidence>
<feature type="domain" description="Fe2OG dioxygenase" evidence="1">
    <location>
        <begin position="85"/>
        <end position="184"/>
    </location>
</feature>
<dbReference type="Pfam" id="PF13532">
    <property type="entry name" value="2OG-FeII_Oxy_2"/>
    <property type="match status" value="1"/>
</dbReference>
<organism evidence="2 3">
    <name type="scientific">Brevundimonas phage vB_BpoS-Marchewka</name>
    <dbReference type="NCBI Taxonomy" id="2948604"/>
    <lineage>
        <taxon>Viruses</taxon>
        <taxon>Duplodnaviria</taxon>
        <taxon>Heunggongvirae</taxon>
        <taxon>Uroviricota</taxon>
        <taxon>Caudoviricetes</taxon>
        <taxon>Jeanschmidtviridae</taxon>
        <taxon>Marchewkavirus</taxon>
        <taxon>Marchewkavirus marchewka</taxon>
    </lineage>
</organism>
<keyword evidence="2" id="KW-0223">Dioxygenase</keyword>
<dbReference type="Gene3D" id="2.60.120.590">
    <property type="entry name" value="Alpha-ketoglutarate-dependent dioxygenase AlkB-like"/>
    <property type="match status" value="1"/>
</dbReference>
<protein>
    <submittedName>
        <fullName evidence="2">Alpha-ketoglutarate-dependent dioxygenase</fullName>
    </submittedName>
</protein>
<dbReference type="PANTHER" id="PTHR31212:SF4">
    <property type="entry name" value="ALPHA-KETOGLUTARATE-DEPENDENT DIOXYGENASE ALKB HOMOLOG 3"/>
    <property type="match status" value="1"/>
</dbReference>
<dbReference type="GO" id="GO:0006307">
    <property type="term" value="P:DNA alkylation repair"/>
    <property type="evidence" value="ECO:0007669"/>
    <property type="project" value="InterPro"/>
</dbReference>
<dbReference type="GO" id="GO:0051213">
    <property type="term" value="F:dioxygenase activity"/>
    <property type="evidence" value="ECO:0007669"/>
    <property type="project" value="UniProtKB-KW"/>
</dbReference>
<accession>A0A9E7N4I9</accession>
<dbReference type="EMBL" id="ON529851">
    <property type="protein sequence ID" value="UTC28935.1"/>
    <property type="molecule type" value="Genomic_DNA"/>
</dbReference>
<dbReference type="SUPFAM" id="SSF51197">
    <property type="entry name" value="Clavaminate synthase-like"/>
    <property type="match status" value="1"/>
</dbReference>
<dbReference type="InterPro" id="IPR037151">
    <property type="entry name" value="AlkB-like_sf"/>
</dbReference>
<dbReference type="Proteomes" id="UP001056634">
    <property type="component" value="Segment"/>
</dbReference>
<dbReference type="InterPro" id="IPR005123">
    <property type="entry name" value="Oxoglu/Fe-dep_dioxygenase_dom"/>
</dbReference>
<proteinExistence type="predicted"/>
<evidence type="ECO:0000313" key="3">
    <source>
        <dbReference type="Proteomes" id="UP001056634"/>
    </source>
</evidence>
<dbReference type="InterPro" id="IPR027450">
    <property type="entry name" value="AlkB-like"/>
</dbReference>
<dbReference type="PROSITE" id="PS51471">
    <property type="entry name" value="FE2OG_OXY"/>
    <property type="match status" value="1"/>
</dbReference>